<feature type="binding site" evidence="1">
    <location>
        <position position="47"/>
    </location>
    <ligand>
        <name>Zn(2+)</name>
        <dbReference type="ChEBI" id="CHEBI:29105"/>
    </ligand>
</feature>
<name>A0A8J6HWT1_9FIRM</name>
<dbReference type="InterPro" id="IPR029063">
    <property type="entry name" value="SAM-dependent_MTases_sf"/>
</dbReference>
<dbReference type="InterPro" id="IPR048647">
    <property type="entry name" value="RlmA_N"/>
</dbReference>
<feature type="binding site" evidence="2">
    <location>
        <position position="85"/>
    </location>
    <ligand>
        <name>S-adenosyl-L-methionine</name>
        <dbReference type="ChEBI" id="CHEBI:59789"/>
    </ligand>
</feature>
<evidence type="ECO:0000256" key="1">
    <source>
        <dbReference type="PIRSR" id="PIRSR018249-1"/>
    </source>
</evidence>
<dbReference type="InterPro" id="IPR041698">
    <property type="entry name" value="Methyltransf_25"/>
</dbReference>
<dbReference type="InterPro" id="IPR052939">
    <property type="entry name" value="23S_rRNA_MeTrnsfrase_RlmA"/>
</dbReference>
<keyword evidence="1" id="KW-0479">Metal-binding</keyword>
<evidence type="ECO:0000313" key="6">
    <source>
        <dbReference type="Proteomes" id="UP000657177"/>
    </source>
</evidence>
<keyword evidence="2" id="KW-0949">S-adenosyl-L-methionine</keyword>
<dbReference type="AlphaFoldDB" id="A0A8J6HWT1"/>
<dbReference type="CDD" id="cd02440">
    <property type="entry name" value="AdoMet_MTases"/>
    <property type="match status" value="1"/>
</dbReference>
<organism evidence="5 6">
    <name type="scientific">Capillibacterium thermochitinicola</name>
    <dbReference type="NCBI Taxonomy" id="2699427"/>
    <lineage>
        <taxon>Bacteria</taxon>
        <taxon>Bacillati</taxon>
        <taxon>Bacillota</taxon>
        <taxon>Capillibacterium</taxon>
    </lineage>
</organism>
<feature type="binding site" evidence="1">
    <location>
        <position position="29"/>
    </location>
    <ligand>
        <name>Zn(2+)</name>
        <dbReference type="ChEBI" id="CHEBI:29105"/>
    </ligand>
</feature>
<dbReference type="InterPro" id="IPR016718">
    <property type="entry name" value="rRNA_m1G-MeTrfase_A_prd"/>
</dbReference>
<dbReference type="EMBL" id="JAAKDE010000008">
    <property type="protein sequence ID" value="MBA2132747.1"/>
    <property type="molecule type" value="Genomic_DNA"/>
</dbReference>
<sequence>MSTGKEKKKIDLMKELLLKNSRLFRCPSCEQELALSRSNSLYCAKGHNFDLARQGYVNLLLKQEKGGYDKQLYAARKVISDSGFFDPMRKAISKLIWEIGEEEDWSRASILDAGCGEGSHLAWICQDLKAKEKRFADLWGVGIDLSKEGIRAAAKAYPNLIWCVADLTKLPLQNEQFDIVLNILSPANYGEFKRVLKDHGVLLKILPTANYLIELREILFKGTDRELYENDSVKKLFANSFQLVKEQQIHYKVVLKEENLEHLIKMTPLTWNADQEKIRAIINSGLKSITVAFDLLVGKK</sequence>
<evidence type="ECO:0000259" key="4">
    <source>
        <dbReference type="Pfam" id="PF21302"/>
    </source>
</evidence>
<keyword evidence="1" id="KW-0862">Zinc</keyword>
<reference evidence="5" key="1">
    <citation type="submission" date="2020-06" db="EMBL/GenBank/DDBJ databases">
        <title>Novel chitinolytic bacterium.</title>
        <authorList>
            <person name="Ungkulpasvich U."/>
            <person name="Kosugi A."/>
            <person name="Uke A."/>
        </authorList>
    </citation>
    <scope>NUCLEOTIDE SEQUENCE</scope>
    <source>
        <strain evidence="5">UUS1-1</strain>
    </source>
</reference>
<dbReference type="GO" id="GO:0032259">
    <property type="term" value="P:methylation"/>
    <property type="evidence" value="ECO:0007669"/>
    <property type="project" value="UniProtKB-KW"/>
</dbReference>
<dbReference type="PIRSF" id="PIRSF018249">
    <property type="entry name" value="MyrA_prd"/>
    <property type="match status" value="1"/>
</dbReference>
<feature type="binding site" evidence="1">
    <location>
        <position position="26"/>
    </location>
    <ligand>
        <name>Zn(2+)</name>
        <dbReference type="ChEBI" id="CHEBI:29105"/>
    </ligand>
</feature>
<dbReference type="GO" id="GO:0046872">
    <property type="term" value="F:metal ion binding"/>
    <property type="evidence" value="ECO:0007669"/>
    <property type="project" value="UniProtKB-KW"/>
</dbReference>
<protein>
    <submittedName>
        <fullName evidence="5">Methyltransferase domain-containing protein</fullName>
    </submittedName>
</protein>
<dbReference type="PANTHER" id="PTHR43460:SF1">
    <property type="entry name" value="METHYLTRANSFERASE TYPE 11 DOMAIN-CONTAINING PROTEIN"/>
    <property type="match status" value="1"/>
</dbReference>
<feature type="binding site" evidence="1">
    <location>
        <position position="43"/>
    </location>
    <ligand>
        <name>Zn(2+)</name>
        <dbReference type="ChEBI" id="CHEBI:29105"/>
    </ligand>
</feature>
<evidence type="ECO:0000256" key="2">
    <source>
        <dbReference type="PIRSR" id="PIRSR018249-2"/>
    </source>
</evidence>
<feature type="binding site" evidence="2">
    <location>
        <position position="211"/>
    </location>
    <ligand>
        <name>S-adenosyl-L-methionine</name>
        <dbReference type="ChEBI" id="CHEBI:59789"/>
    </ligand>
</feature>
<gene>
    <name evidence="5" type="ORF">G5B42_04210</name>
</gene>
<keyword evidence="5" id="KW-0808">Transferase</keyword>
<dbReference type="RefSeq" id="WP_181339204.1">
    <property type="nucleotide sequence ID" value="NZ_JAAKDE010000008.1"/>
</dbReference>
<evidence type="ECO:0000259" key="3">
    <source>
        <dbReference type="Pfam" id="PF13649"/>
    </source>
</evidence>
<dbReference type="Proteomes" id="UP000657177">
    <property type="component" value="Unassembled WGS sequence"/>
</dbReference>
<dbReference type="Pfam" id="PF13649">
    <property type="entry name" value="Methyltransf_25"/>
    <property type="match status" value="1"/>
</dbReference>
<feature type="binding site" evidence="2">
    <location>
        <begin position="117"/>
        <end position="118"/>
    </location>
    <ligand>
        <name>S-adenosyl-L-methionine</name>
        <dbReference type="ChEBI" id="CHEBI:59789"/>
    </ligand>
</feature>
<dbReference type="Pfam" id="PF21302">
    <property type="entry name" value="Zn_ribbon_RlmA"/>
    <property type="match status" value="1"/>
</dbReference>
<feature type="domain" description="Methyltransferase" evidence="3">
    <location>
        <begin position="110"/>
        <end position="200"/>
    </location>
</feature>
<keyword evidence="6" id="KW-1185">Reference proteome</keyword>
<accession>A0A8J6HWT1</accession>
<dbReference type="SUPFAM" id="SSF53335">
    <property type="entry name" value="S-adenosyl-L-methionine-dependent methyltransferases"/>
    <property type="match status" value="1"/>
</dbReference>
<comment type="caution">
    <text evidence="5">The sequence shown here is derived from an EMBL/GenBank/DDBJ whole genome shotgun (WGS) entry which is preliminary data.</text>
</comment>
<dbReference type="PANTHER" id="PTHR43460">
    <property type="entry name" value="METHYLTRANSFERASE"/>
    <property type="match status" value="1"/>
</dbReference>
<dbReference type="GO" id="GO:0008168">
    <property type="term" value="F:methyltransferase activity"/>
    <property type="evidence" value="ECO:0007669"/>
    <property type="project" value="UniProtKB-KW"/>
</dbReference>
<keyword evidence="5" id="KW-0489">Methyltransferase</keyword>
<proteinExistence type="predicted"/>
<evidence type="ECO:0000313" key="5">
    <source>
        <dbReference type="EMBL" id="MBA2132747.1"/>
    </source>
</evidence>
<feature type="domain" description="23S rRNA (guanine(745)-N(1))-methyltransferase N-terminal" evidence="4">
    <location>
        <begin position="24"/>
        <end position="65"/>
    </location>
</feature>
<dbReference type="Gene3D" id="3.40.50.150">
    <property type="entry name" value="Vaccinia Virus protein VP39"/>
    <property type="match status" value="1"/>
</dbReference>